<comment type="caution">
    <text evidence="4">The sequence shown here is derived from an EMBL/GenBank/DDBJ whole genome shotgun (WGS) entry which is preliminary data.</text>
</comment>
<evidence type="ECO:0000256" key="1">
    <source>
        <dbReference type="SAM" id="MobiDB-lite"/>
    </source>
</evidence>
<feature type="compositionally biased region" description="Polar residues" evidence="1">
    <location>
        <begin position="37"/>
        <end position="46"/>
    </location>
</feature>
<dbReference type="PANTHER" id="PTHR36933:SF1">
    <property type="entry name" value="SLL0788 PROTEIN"/>
    <property type="match status" value="1"/>
</dbReference>
<keyword evidence="2" id="KW-0732">Signal</keyword>
<evidence type="ECO:0000259" key="3">
    <source>
        <dbReference type="Pfam" id="PF03713"/>
    </source>
</evidence>
<dbReference type="InterPro" id="IPR012347">
    <property type="entry name" value="Ferritin-like"/>
</dbReference>
<dbReference type="PANTHER" id="PTHR36933">
    <property type="entry name" value="SLL0788 PROTEIN"/>
    <property type="match status" value="1"/>
</dbReference>
<evidence type="ECO:0000256" key="2">
    <source>
        <dbReference type="SAM" id="SignalP"/>
    </source>
</evidence>
<feature type="domain" description="DUF305" evidence="3">
    <location>
        <begin position="71"/>
        <end position="233"/>
    </location>
</feature>
<evidence type="ECO:0000313" key="4">
    <source>
        <dbReference type="EMBL" id="MCP9291814.1"/>
    </source>
</evidence>
<dbReference type="EMBL" id="JANDBC010000001">
    <property type="protein sequence ID" value="MCP9291814.1"/>
    <property type="molecule type" value="Genomic_DNA"/>
</dbReference>
<dbReference type="Gene3D" id="1.20.1260.10">
    <property type="match status" value="1"/>
</dbReference>
<feature type="chain" id="PRO_5040782987" evidence="2">
    <location>
        <begin position="21"/>
        <end position="242"/>
    </location>
</feature>
<dbReference type="Proteomes" id="UP001139125">
    <property type="component" value="Unassembled WGS sequence"/>
</dbReference>
<dbReference type="InterPro" id="IPR005183">
    <property type="entry name" value="DUF305_CopM-like"/>
</dbReference>
<dbReference type="PROSITE" id="PS51257">
    <property type="entry name" value="PROKAR_LIPOPROTEIN"/>
    <property type="match status" value="1"/>
</dbReference>
<accession>A0A9X2L3X2</accession>
<reference evidence="4" key="1">
    <citation type="submission" date="2022-06" db="EMBL/GenBank/DDBJ databases">
        <title>Gracilimonas sp. CAU 1638 isolated from sea sediment.</title>
        <authorList>
            <person name="Kim W."/>
        </authorList>
    </citation>
    <scope>NUCLEOTIDE SEQUENCE</scope>
    <source>
        <strain evidence="4">CAU 1638</strain>
    </source>
</reference>
<gene>
    <name evidence="4" type="ORF">NM125_09535</name>
</gene>
<protein>
    <submittedName>
        <fullName evidence="4">DUF305 domain-containing protein</fullName>
    </submittedName>
</protein>
<name>A0A9X2L3X2_9BACT</name>
<dbReference type="RefSeq" id="WP_255134676.1">
    <property type="nucleotide sequence ID" value="NZ_JANDBC010000001.1"/>
</dbReference>
<evidence type="ECO:0000313" key="5">
    <source>
        <dbReference type="Proteomes" id="UP001139125"/>
    </source>
</evidence>
<feature type="signal peptide" evidence="2">
    <location>
        <begin position="1"/>
        <end position="20"/>
    </location>
</feature>
<sequence length="242" mass="27049">MKFIKSFFLMVLVVGLSACKSSESVSNNSESGKETATEQSVDNDSGMSTAEMEALYWARQDSARMNFTKADVKFMTGMIAHHAQALIMSRLAPENNASPQIQTLAARIINAQKDEIRSMQTWLRDRDQPVPEVHIEGLNLMIHGLGEDHMKMDHTNMAGMLSPAQLKELSEATGDEFDRLYLKYMIDHHKGAVTMVTKLFDTDGAAQDDAAFRLASDIQVDQRTEIDRMQLMLDRMTAANGQ</sequence>
<dbReference type="AlphaFoldDB" id="A0A9X2L3X2"/>
<dbReference type="Pfam" id="PF03713">
    <property type="entry name" value="DUF305"/>
    <property type="match status" value="1"/>
</dbReference>
<keyword evidence="5" id="KW-1185">Reference proteome</keyword>
<organism evidence="4 5">
    <name type="scientific">Gracilimonas sediminicola</name>
    <dbReference type="NCBI Taxonomy" id="2952158"/>
    <lineage>
        <taxon>Bacteria</taxon>
        <taxon>Pseudomonadati</taxon>
        <taxon>Balneolota</taxon>
        <taxon>Balneolia</taxon>
        <taxon>Balneolales</taxon>
        <taxon>Balneolaceae</taxon>
        <taxon>Gracilimonas</taxon>
    </lineage>
</organism>
<feature type="region of interest" description="Disordered" evidence="1">
    <location>
        <begin position="22"/>
        <end position="46"/>
    </location>
</feature>
<proteinExistence type="predicted"/>